<sequence>MRKPTTQSHLLGDDAMMQYVEHIVTNMKDEKDLFPAPVPSLSVVEAALATFRHSATEAAYRDIRAVKIRKEKRKQLVYLLRELSKYVDTVAKKDVTVILAAGFVPSKDPESYAGYIPKATRLVAKPQEVGSSRIKLKVDRWQGARMYQFEFRKKGTETAWSIQLSSKSTCLLKSLDRFEEYEFRVTYIGIDPTPNYSDTVSSYVV</sequence>
<dbReference type="Proteomes" id="UP000651112">
    <property type="component" value="Unassembled WGS sequence"/>
</dbReference>
<name>A0ABR7XPH1_9SPHI</name>
<evidence type="ECO:0008006" key="3">
    <source>
        <dbReference type="Google" id="ProtNLM"/>
    </source>
</evidence>
<gene>
    <name evidence="1" type="ORF">H8B21_05760</name>
</gene>
<protein>
    <recommendedName>
        <fullName evidence="3">Fibronectin type-III domain-containing protein</fullName>
    </recommendedName>
</protein>
<accession>A0ABR7XPH1</accession>
<organism evidence="1 2">
    <name type="scientific">Sphingobacterium chuzhouense</name>
    <dbReference type="NCBI Taxonomy" id="1742264"/>
    <lineage>
        <taxon>Bacteria</taxon>
        <taxon>Pseudomonadati</taxon>
        <taxon>Bacteroidota</taxon>
        <taxon>Sphingobacteriia</taxon>
        <taxon>Sphingobacteriales</taxon>
        <taxon>Sphingobacteriaceae</taxon>
        <taxon>Sphingobacterium</taxon>
    </lineage>
</organism>
<keyword evidence="2" id="KW-1185">Reference proteome</keyword>
<reference evidence="1 2" key="1">
    <citation type="submission" date="2020-08" db="EMBL/GenBank/DDBJ databases">
        <title>Sphingobacterium sp. DN00404 isolated from aquaculture water.</title>
        <authorList>
            <person name="Zhang M."/>
        </authorList>
    </citation>
    <scope>NUCLEOTIDE SEQUENCE [LARGE SCALE GENOMIC DNA]</scope>
    <source>
        <strain evidence="1 2">KCTC 42746</strain>
    </source>
</reference>
<dbReference type="EMBL" id="JACNYL010000001">
    <property type="protein sequence ID" value="MBD1421078.1"/>
    <property type="molecule type" value="Genomic_DNA"/>
</dbReference>
<proteinExistence type="predicted"/>
<evidence type="ECO:0000313" key="2">
    <source>
        <dbReference type="Proteomes" id="UP000651112"/>
    </source>
</evidence>
<dbReference type="RefSeq" id="WP_190312791.1">
    <property type="nucleotide sequence ID" value="NZ_JACNYL010000001.1"/>
</dbReference>
<evidence type="ECO:0000313" key="1">
    <source>
        <dbReference type="EMBL" id="MBD1421078.1"/>
    </source>
</evidence>
<comment type="caution">
    <text evidence="1">The sequence shown here is derived from an EMBL/GenBank/DDBJ whole genome shotgun (WGS) entry which is preliminary data.</text>
</comment>